<dbReference type="RefSeq" id="WP_244074565.1">
    <property type="nucleotide sequence ID" value="NZ_BQNL01000001.1"/>
</dbReference>
<accession>A0AA37NR87</accession>
<sequence>MKYTLSINIEHSTFDPESYIVTPNALGVVGRIIDAFNTGIHSFNIIGSYGTGKSSFLLALEDSLVNNSHVLVANKGQFNGYSRFRFHKIVGDYTSLHSLLTEHLFPDSASENLFENLSRFFAKAEKRDEFVFIVIDEFGKLLEYAAKNNPERELYIFQKFTEFINSEKRNAILLTTLHQNFNSYARTLSESQRHEWNKVKGRFQEIVFNEPVEQLLYLAAKRIERTSRFVLNNGFRSIYDLAQNTKFASPSIKYEDTAERLYPLDLFAAHALTLSIQRYGQNERTLFSFLESTGEGSLQSFKDSEHTTYNLTDVYDYDIYNFHSFLSEINLDSAAWAGIRVSLERVEGLFDPEVADDAIKLVKTIGMINLFGNAGVSFTKKDLSLYAMNALGIISPEGVIDLLTQHKIIRYAEYKSQYVLFEGTDVNIESELLKASGIVPRSKDVVDKLLENFSLPVEFANAAYYRKGTPRYFEYVISDYPISKQPQNEIDGYINLVFNESLTLEKLKQESSTVEEAILYAYFKRTDKVIDHIWMLDKLAYVQNIIDGTDKVAHRELKALVNHERGLLNASVLDALFRYSQDVVWVYRGNEFHIDSKASFNKFLSRICDEVYFSTPIYINEMVNKHKPSGAMSLARVNYLSHLLENSTEYNLGFDDSMFKPEKTIYLTLLKNTGIHRLFLGTYELDAPQEESFSDLWNVCEAFLEGSKEKPRKLVELINTLKARPFKLKQGVIDLWIPTYLIIRKNDYSLYNDLGVFIPFINREVLDIMQKSPGGFQIKAFNVEGVKLDLYNKYREALNLSQDGEFTATSLIETIRPFLVFYKKLNKYTKQTKRLKKTTLQFRNVLSTAKDPEKTFFEDLPRALGFKDSVLANNDEVLKSYVDLLQNAIRELRSCYVNLIGRIENALVDSLSLKSIDFIQYKKELEERYSCLKTYLLTDKQKAILNRILSPAADRVSWYQSLAYVILDKQLENLLDEEEAYLIDNLIHLFKELDKYIDISRQNLEHEDNFIRIEMISNDGAISPQVVRLNKSKIDIVQRIEKQINKQLSGDCEVDAYALLMILKRRLEDE</sequence>
<dbReference type="Gene3D" id="3.40.50.300">
    <property type="entry name" value="P-loop containing nucleotide triphosphate hydrolases"/>
    <property type="match status" value="1"/>
</dbReference>
<dbReference type="AlphaFoldDB" id="A0AA37NR87"/>
<evidence type="ECO:0000313" key="1">
    <source>
        <dbReference type="EMBL" id="GKH13850.1"/>
    </source>
</evidence>
<organism evidence="1 2">
    <name type="scientific">Bacteroides uniformis</name>
    <dbReference type="NCBI Taxonomy" id="820"/>
    <lineage>
        <taxon>Bacteria</taxon>
        <taxon>Pseudomonadati</taxon>
        <taxon>Bacteroidota</taxon>
        <taxon>Bacteroidia</taxon>
        <taxon>Bacteroidales</taxon>
        <taxon>Bacteroidaceae</taxon>
        <taxon>Bacteroides</taxon>
    </lineage>
</organism>
<dbReference type="SUPFAM" id="SSF52540">
    <property type="entry name" value="P-loop containing nucleoside triphosphate hydrolases"/>
    <property type="match status" value="1"/>
</dbReference>
<gene>
    <name evidence="1" type="ORF">CE91St12_20600</name>
</gene>
<reference evidence="1" key="1">
    <citation type="submission" date="2022-01" db="EMBL/GenBank/DDBJ databases">
        <title>Novel bile acid biosynthetic pathways are enriched in the microbiome of centenarians.</title>
        <authorList>
            <person name="Sato Y."/>
            <person name="Atarashi K."/>
            <person name="Plichta R.D."/>
            <person name="Arai Y."/>
            <person name="Sasajima S."/>
            <person name="Kearney M.S."/>
            <person name="Suda W."/>
            <person name="Takeshita K."/>
            <person name="Sasaki T."/>
            <person name="Okamoto S."/>
            <person name="Skelly N.A."/>
            <person name="Okamura Y."/>
            <person name="Vlamakis H."/>
            <person name="Li Y."/>
            <person name="Tanoue T."/>
            <person name="Takei H."/>
            <person name="Nittono H."/>
            <person name="Narushima S."/>
            <person name="Irie J."/>
            <person name="Itoh H."/>
            <person name="Moriya K."/>
            <person name="Sugiura Y."/>
            <person name="Suematsu M."/>
            <person name="Moritoki N."/>
            <person name="Shibata S."/>
            <person name="Littman R.D."/>
            <person name="Fischbach A.M."/>
            <person name="Uwamino Y."/>
            <person name="Inoue T."/>
            <person name="Honda A."/>
            <person name="Hattori M."/>
            <person name="Murai T."/>
            <person name="Xavier J.R."/>
            <person name="Hirose N."/>
            <person name="Honda K."/>
        </authorList>
    </citation>
    <scope>NUCLEOTIDE SEQUENCE</scope>
    <source>
        <strain evidence="1">CE91-St12</strain>
    </source>
</reference>
<protein>
    <recommendedName>
        <fullName evidence="3">ATP-binding protein</fullName>
    </recommendedName>
</protein>
<dbReference type="EMBL" id="BQNL01000001">
    <property type="protein sequence ID" value="GKH13850.1"/>
    <property type="molecule type" value="Genomic_DNA"/>
</dbReference>
<proteinExistence type="predicted"/>
<name>A0AA37NR87_BACUN</name>
<evidence type="ECO:0000313" key="2">
    <source>
        <dbReference type="Proteomes" id="UP001055048"/>
    </source>
</evidence>
<dbReference type="InterPro" id="IPR027417">
    <property type="entry name" value="P-loop_NTPase"/>
</dbReference>
<dbReference type="Proteomes" id="UP001055048">
    <property type="component" value="Unassembled WGS sequence"/>
</dbReference>
<evidence type="ECO:0008006" key="3">
    <source>
        <dbReference type="Google" id="ProtNLM"/>
    </source>
</evidence>
<comment type="caution">
    <text evidence="1">The sequence shown here is derived from an EMBL/GenBank/DDBJ whole genome shotgun (WGS) entry which is preliminary data.</text>
</comment>